<evidence type="ECO:0000313" key="2">
    <source>
        <dbReference type="EMBL" id="QNO18935.1"/>
    </source>
</evidence>
<keyword evidence="1" id="KW-0472">Membrane</keyword>
<dbReference type="PROSITE" id="PS51257">
    <property type="entry name" value="PROKAR_LIPOPROTEIN"/>
    <property type="match status" value="1"/>
</dbReference>
<dbReference type="AlphaFoldDB" id="A0A7G9WJS3"/>
<feature type="transmembrane region" description="Helical" evidence="1">
    <location>
        <begin position="72"/>
        <end position="94"/>
    </location>
</feature>
<dbReference type="GO" id="GO:0016020">
    <property type="term" value="C:membrane"/>
    <property type="evidence" value="ECO:0007669"/>
    <property type="project" value="InterPro"/>
</dbReference>
<dbReference type="InterPro" id="IPR009825">
    <property type="entry name" value="ECF_substrate-spec-like"/>
</dbReference>
<feature type="transmembrane region" description="Helical" evidence="1">
    <location>
        <begin position="106"/>
        <end position="134"/>
    </location>
</feature>
<name>A0A7G9WJS3_9FIRM</name>
<proteinExistence type="predicted"/>
<dbReference type="RefSeq" id="WP_212508004.1">
    <property type="nucleotide sequence ID" value="NZ_CP060696.1"/>
</dbReference>
<dbReference type="EMBL" id="CP060696">
    <property type="protein sequence ID" value="QNO18935.1"/>
    <property type="molecule type" value="Genomic_DNA"/>
</dbReference>
<evidence type="ECO:0000256" key="1">
    <source>
        <dbReference type="SAM" id="Phobius"/>
    </source>
</evidence>
<organism evidence="2 3">
    <name type="scientific">Caproicibacterium amylolyticum</name>
    <dbReference type="NCBI Taxonomy" id="2766537"/>
    <lineage>
        <taxon>Bacteria</taxon>
        <taxon>Bacillati</taxon>
        <taxon>Bacillota</taxon>
        <taxon>Clostridia</taxon>
        <taxon>Eubacteriales</taxon>
        <taxon>Oscillospiraceae</taxon>
        <taxon>Caproicibacterium</taxon>
    </lineage>
</organism>
<accession>A0A7G9WJS3</accession>
<keyword evidence="1" id="KW-1133">Transmembrane helix</keyword>
<keyword evidence="1" id="KW-0812">Transmembrane</keyword>
<dbReference type="Gene3D" id="1.10.1760.20">
    <property type="match status" value="1"/>
</dbReference>
<gene>
    <name evidence="2" type="ORF">H6X83_04725</name>
</gene>
<evidence type="ECO:0000313" key="3">
    <source>
        <dbReference type="Proteomes" id="UP000516046"/>
    </source>
</evidence>
<feature type="transmembrane region" description="Helical" evidence="1">
    <location>
        <begin position="140"/>
        <end position="162"/>
    </location>
</feature>
<sequence>MEQKAQKSSVLRTVVYWALVAACIVFAAVFFNMTSFKGASAFGFAGVLGAVLLVCLYFAMKNMNYNVTGKSATVNLAFTGMLAALVLAGHFLSITLPISGKAMFGFGNVFCIFAGLILGPIYGGLAAGLGAFLFDIFKGWADTCVLTFVTKFVMAFVCGMIAWGIHGKLLNGNAQKKQIPRVIIAAVVGSLCYSVLYLTHGFIEGVLLGNAAEALNTIMTVKLGVTITNGIIADVIAVPLFYVIRAALKRSHLAFAG</sequence>
<feature type="transmembrane region" description="Helical" evidence="1">
    <location>
        <begin position="41"/>
        <end position="60"/>
    </location>
</feature>
<reference evidence="2 3" key="1">
    <citation type="submission" date="2020-08" db="EMBL/GenBank/DDBJ databases">
        <authorList>
            <person name="Ren C."/>
            <person name="Gu Y."/>
            <person name="Xu Y."/>
        </authorList>
    </citation>
    <scope>NUCLEOTIDE SEQUENCE [LARGE SCALE GENOMIC DNA]</scope>
    <source>
        <strain evidence="2 3">LBM18003</strain>
    </source>
</reference>
<feature type="transmembrane region" description="Helical" evidence="1">
    <location>
        <begin position="182"/>
        <end position="203"/>
    </location>
</feature>
<protein>
    <submittedName>
        <fullName evidence="2">ECF transporter S component</fullName>
    </submittedName>
</protein>
<feature type="transmembrane region" description="Helical" evidence="1">
    <location>
        <begin position="14"/>
        <end position="34"/>
    </location>
</feature>
<keyword evidence="3" id="KW-1185">Reference proteome</keyword>
<dbReference type="Pfam" id="PF07155">
    <property type="entry name" value="ECF-ribofla_trS"/>
    <property type="match status" value="1"/>
</dbReference>
<dbReference type="Proteomes" id="UP000516046">
    <property type="component" value="Chromosome"/>
</dbReference>
<dbReference type="KEGG" id="caml:H6X83_04725"/>
<feature type="transmembrane region" description="Helical" evidence="1">
    <location>
        <begin position="223"/>
        <end position="244"/>
    </location>
</feature>